<evidence type="ECO:0000256" key="6">
    <source>
        <dbReference type="ARBA" id="ARBA00022840"/>
    </source>
</evidence>
<dbReference type="AlphaFoldDB" id="A0A6V8JZD0"/>
<keyword evidence="6 7" id="KW-0067">ATP-binding</keyword>
<evidence type="ECO:0000313" key="10">
    <source>
        <dbReference type="Proteomes" id="UP000482800"/>
    </source>
</evidence>
<dbReference type="EC" id="2.7.11.1" evidence="1"/>
<name>A0A6V8JZD0_9ACTN</name>
<dbReference type="Proteomes" id="UP000482800">
    <property type="component" value="Unassembled WGS sequence"/>
</dbReference>
<evidence type="ECO:0000259" key="8">
    <source>
        <dbReference type="PROSITE" id="PS50011"/>
    </source>
</evidence>
<proteinExistence type="predicted"/>
<reference evidence="9 10" key="2">
    <citation type="submission" date="2020-03" db="EMBL/GenBank/DDBJ databases">
        <authorList>
            <person name="Ichikawa N."/>
            <person name="Kimura A."/>
            <person name="Kitahashi Y."/>
            <person name="Uohara A."/>
        </authorList>
    </citation>
    <scope>NUCLEOTIDE SEQUENCE [LARGE SCALE GENOMIC DNA]</scope>
    <source>
        <strain evidence="9 10">NBRC 108639</strain>
    </source>
</reference>
<evidence type="ECO:0000256" key="3">
    <source>
        <dbReference type="ARBA" id="ARBA00022679"/>
    </source>
</evidence>
<dbReference type="GO" id="GO:0004674">
    <property type="term" value="F:protein serine/threonine kinase activity"/>
    <property type="evidence" value="ECO:0007669"/>
    <property type="project" value="UniProtKB-KW"/>
</dbReference>
<feature type="binding site" evidence="7">
    <location>
        <position position="41"/>
    </location>
    <ligand>
        <name>ATP</name>
        <dbReference type="ChEBI" id="CHEBI:30616"/>
    </ligand>
</feature>
<dbReference type="PANTHER" id="PTHR43289">
    <property type="entry name" value="MITOGEN-ACTIVATED PROTEIN KINASE KINASE KINASE 20-RELATED"/>
    <property type="match status" value="1"/>
</dbReference>
<dbReference type="GO" id="GO:0005524">
    <property type="term" value="F:ATP binding"/>
    <property type="evidence" value="ECO:0007669"/>
    <property type="project" value="UniProtKB-UniRule"/>
</dbReference>
<evidence type="ECO:0000256" key="5">
    <source>
        <dbReference type="ARBA" id="ARBA00022777"/>
    </source>
</evidence>
<keyword evidence="2" id="KW-0723">Serine/threonine-protein kinase</keyword>
<protein>
    <recommendedName>
        <fullName evidence="1">non-specific serine/threonine protein kinase</fullName>
        <ecNumber evidence="1">2.7.11.1</ecNumber>
    </recommendedName>
</protein>
<feature type="domain" description="Protein kinase" evidence="8">
    <location>
        <begin position="12"/>
        <end position="145"/>
    </location>
</feature>
<keyword evidence="4 7" id="KW-0547">Nucleotide-binding</keyword>
<gene>
    <name evidence="9" type="ORF">Phou_008240</name>
</gene>
<dbReference type="PROSITE" id="PS00107">
    <property type="entry name" value="PROTEIN_KINASE_ATP"/>
    <property type="match status" value="1"/>
</dbReference>
<dbReference type="SUPFAM" id="SSF56112">
    <property type="entry name" value="Protein kinase-like (PK-like)"/>
    <property type="match status" value="1"/>
</dbReference>
<accession>A0A6V8JZD0</accession>
<reference evidence="9 10" key="1">
    <citation type="submission" date="2020-03" db="EMBL/GenBank/DDBJ databases">
        <title>Whole genome shotgun sequence of Phytohabitans houttuyneae NBRC 108639.</title>
        <authorList>
            <person name="Komaki H."/>
            <person name="Tamura T."/>
        </authorList>
    </citation>
    <scope>NUCLEOTIDE SEQUENCE [LARGE SCALE GENOMIC DNA]</scope>
    <source>
        <strain evidence="9 10">NBRC 108639</strain>
    </source>
</reference>
<keyword evidence="5" id="KW-0418">Kinase</keyword>
<dbReference type="InterPro" id="IPR011009">
    <property type="entry name" value="Kinase-like_dom_sf"/>
</dbReference>
<dbReference type="EMBL" id="BLPF01000001">
    <property type="protein sequence ID" value="GFJ76644.1"/>
    <property type="molecule type" value="Genomic_DNA"/>
</dbReference>
<dbReference type="RefSeq" id="WP_281365001.1">
    <property type="nucleotide sequence ID" value="NZ_BLPF01000001.1"/>
</dbReference>
<dbReference type="PANTHER" id="PTHR43289:SF6">
    <property type="entry name" value="SERINE_THREONINE-PROTEIN KINASE NEKL-3"/>
    <property type="match status" value="1"/>
</dbReference>
<sequence>MASSGHVVGGRYRLDSVLGSGGMGVVWRAFDERLARWVAVKELRLTQPMTPEEREEVKYRAMVEALSAGRLVHPNVVAIYDAVDDADQPWVVMRLVEGRSLREVVAQDGPSTRSPPPSSGWGCWTRWTRPTGPVWCTGTSSRQTC</sequence>
<evidence type="ECO:0000256" key="1">
    <source>
        <dbReference type="ARBA" id="ARBA00012513"/>
    </source>
</evidence>
<evidence type="ECO:0000256" key="2">
    <source>
        <dbReference type="ARBA" id="ARBA00022527"/>
    </source>
</evidence>
<evidence type="ECO:0000256" key="7">
    <source>
        <dbReference type="PROSITE-ProRule" id="PRU10141"/>
    </source>
</evidence>
<evidence type="ECO:0000256" key="4">
    <source>
        <dbReference type="ARBA" id="ARBA00022741"/>
    </source>
</evidence>
<dbReference type="Pfam" id="PF00069">
    <property type="entry name" value="Pkinase"/>
    <property type="match status" value="1"/>
</dbReference>
<dbReference type="InterPro" id="IPR000719">
    <property type="entry name" value="Prot_kinase_dom"/>
</dbReference>
<keyword evidence="3" id="KW-0808">Transferase</keyword>
<keyword evidence="10" id="KW-1185">Reference proteome</keyword>
<dbReference type="InterPro" id="IPR017441">
    <property type="entry name" value="Protein_kinase_ATP_BS"/>
</dbReference>
<dbReference type="Gene3D" id="3.30.200.20">
    <property type="entry name" value="Phosphorylase Kinase, domain 1"/>
    <property type="match status" value="1"/>
</dbReference>
<dbReference type="PROSITE" id="PS50011">
    <property type="entry name" value="PROTEIN_KINASE_DOM"/>
    <property type="match status" value="1"/>
</dbReference>
<evidence type="ECO:0000313" key="9">
    <source>
        <dbReference type="EMBL" id="GFJ76644.1"/>
    </source>
</evidence>
<organism evidence="9 10">
    <name type="scientific">Phytohabitans houttuyneae</name>
    <dbReference type="NCBI Taxonomy" id="1076126"/>
    <lineage>
        <taxon>Bacteria</taxon>
        <taxon>Bacillati</taxon>
        <taxon>Actinomycetota</taxon>
        <taxon>Actinomycetes</taxon>
        <taxon>Micromonosporales</taxon>
        <taxon>Micromonosporaceae</taxon>
    </lineage>
</organism>
<comment type="caution">
    <text evidence="9">The sequence shown here is derived from an EMBL/GenBank/DDBJ whole genome shotgun (WGS) entry which is preliminary data.</text>
</comment>